<dbReference type="InterPro" id="IPR037294">
    <property type="entry name" value="ABC_BtuC-like"/>
</dbReference>
<keyword evidence="7 8" id="KW-0472">Membrane</keyword>
<evidence type="ECO:0000256" key="7">
    <source>
        <dbReference type="ARBA" id="ARBA00023136"/>
    </source>
</evidence>
<dbReference type="InterPro" id="IPR000522">
    <property type="entry name" value="ABC_transptr_permease_BtuC"/>
</dbReference>
<keyword evidence="10" id="KW-1185">Reference proteome</keyword>
<name>A0A934NV15_9NOCA</name>
<evidence type="ECO:0000256" key="2">
    <source>
        <dbReference type="ARBA" id="ARBA00007935"/>
    </source>
</evidence>
<dbReference type="EMBL" id="JAEMNV010000008">
    <property type="protein sequence ID" value="MBJ8341800.1"/>
    <property type="molecule type" value="Genomic_DNA"/>
</dbReference>
<keyword evidence="6 8" id="KW-1133">Transmembrane helix</keyword>
<dbReference type="PANTHER" id="PTHR30472">
    <property type="entry name" value="FERRIC ENTEROBACTIN TRANSPORT SYSTEM PERMEASE PROTEIN"/>
    <property type="match status" value="1"/>
</dbReference>
<comment type="subcellular location">
    <subcellularLocation>
        <location evidence="1">Cell membrane</location>
        <topology evidence="1">Multi-pass membrane protein</topology>
    </subcellularLocation>
</comment>
<feature type="transmembrane region" description="Helical" evidence="8">
    <location>
        <begin position="317"/>
        <end position="336"/>
    </location>
</feature>
<evidence type="ECO:0000256" key="8">
    <source>
        <dbReference type="SAM" id="Phobius"/>
    </source>
</evidence>
<dbReference type="GO" id="GO:0033214">
    <property type="term" value="P:siderophore-iron import into cell"/>
    <property type="evidence" value="ECO:0007669"/>
    <property type="project" value="TreeGrafter"/>
</dbReference>
<feature type="transmembrane region" description="Helical" evidence="8">
    <location>
        <begin position="106"/>
        <end position="124"/>
    </location>
</feature>
<feature type="transmembrane region" description="Helical" evidence="8">
    <location>
        <begin position="157"/>
        <end position="179"/>
    </location>
</feature>
<comment type="similarity">
    <text evidence="2">Belongs to the binding-protein-dependent transport system permease family. FecCD subfamily.</text>
</comment>
<keyword evidence="3" id="KW-0813">Transport</keyword>
<evidence type="ECO:0000313" key="9">
    <source>
        <dbReference type="EMBL" id="MBJ8341800.1"/>
    </source>
</evidence>
<dbReference type="RefSeq" id="WP_199706866.1">
    <property type="nucleotide sequence ID" value="NZ_JAEMNV010000008.1"/>
</dbReference>
<keyword evidence="4" id="KW-1003">Cell membrane</keyword>
<accession>A0A934NV15</accession>
<keyword evidence="5 8" id="KW-0812">Transmembrane</keyword>
<evidence type="ECO:0000256" key="5">
    <source>
        <dbReference type="ARBA" id="ARBA00022692"/>
    </source>
</evidence>
<dbReference type="SUPFAM" id="SSF81345">
    <property type="entry name" value="ABC transporter involved in vitamin B12 uptake, BtuC"/>
    <property type="match status" value="1"/>
</dbReference>
<evidence type="ECO:0000313" key="10">
    <source>
        <dbReference type="Proteomes" id="UP000655868"/>
    </source>
</evidence>
<feature type="transmembrane region" description="Helical" evidence="8">
    <location>
        <begin position="249"/>
        <end position="275"/>
    </location>
</feature>
<proteinExistence type="inferred from homology"/>
<evidence type="ECO:0000256" key="6">
    <source>
        <dbReference type="ARBA" id="ARBA00022989"/>
    </source>
</evidence>
<evidence type="ECO:0000256" key="1">
    <source>
        <dbReference type="ARBA" id="ARBA00004651"/>
    </source>
</evidence>
<dbReference type="GO" id="GO:0022857">
    <property type="term" value="F:transmembrane transporter activity"/>
    <property type="evidence" value="ECO:0007669"/>
    <property type="project" value="InterPro"/>
</dbReference>
<feature type="transmembrane region" description="Helical" evidence="8">
    <location>
        <begin position="76"/>
        <end position="94"/>
    </location>
</feature>
<reference evidence="9" key="1">
    <citation type="submission" date="2020-12" db="EMBL/GenBank/DDBJ databases">
        <title>Antrihabitans popcorni sp. nov. and Antrihabitans auranticaus sp. nov., isolated from a larva cave.</title>
        <authorList>
            <person name="Lee S.D."/>
            <person name="Kim I.S."/>
        </authorList>
    </citation>
    <scope>NUCLEOTIDE SEQUENCE</scope>
    <source>
        <strain evidence="9">YC3-6</strain>
    </source>
</reference>
<protein>
    <submittedName>
        <fullName evidence="9">Iron ABC transporter permease</fullName>
    </submittedName>
</protein>
<dbReference type="Pfam" id="PF01032">
    <property type="entry name" value="FecCD"/>
    <property type="match status" value="1"/>
</dbReference>
<feature type="transmembrane region" description="Helical" evidence="8">
    <location>
        <begin position="206"/>
        <end position="223"/>
    </location>
</feature>
<feature type="transmembrane region" description="Helical" evidence="8">
    <location>
        <begin position="21"/>
        <end position="41"/>
    </location>
</feature>
<evidence type="ECO:0000256" key="3">
    <source>
        <dbReference type="ARBA" id="ARBA00022448"/>
    </source>
</evidence>
<dbReference type="GO" id="GO:0005886">
    <property type="term" value="C:plasma membrane"/>
    <property type="evidence" value="ECO:0007669"/>
    <property type="project" value="UniProtKB-SubCell"/>
</dbReference>
<comment type="caution">
    <text evidence="9">The sequence shown here is derived from an EMBL/GenBank/DDBJ whole genome shotgun (WGS) entry which is preliminary data.</text>
</comment>
<dbReference type="CDD" id="cd06550">
    <property type="entry name" value="TM_ABC_iron-siderophores_like"/>
    <property type="match status" value="1"/>
</dbReference>
<sequence>MTADVVTAVRGDRRARTRRKSIVLGSFAALTVVLFVASIMLGSSLLSAPDVIRSVLHLVDEPGIDFIVRDIRLPHSLAALCVGLALGVSGTVFQQLLGNTLASPDFVGVSAGASLAAVFGIVLLHLGGLAISALAFGGALVSSLLIYILAWRDGITGYRFILIGIGVSEFMLAIVYFTVARARISNAQESMHWLAGSIGQGSDRSLQWLVIALLVLVPAALVLDRQLRTLELGDDTARALGLSVEKSRLALLLIAIVLVAFATAVAGPLAFVALIAGPIARALLGPARGSIIGAALVGAIIVLATDLVCRHLLPTELPTGAITGAVGAPYLLWLIATTNREGRGG</sequence>
<dbReference type="PANTHER" id="PTHR30472:SF24">
    <property type="entry name" value="FERRIC ENTEROBACTIN TRANSPORT SYSTEM PERMEASE PROTEIN FEPG"/>
    <property type="match status" value="1"/>
</dbReference>
<dbReference type="AlphaFoldDB" id="A0A934NV15"/>
<dbReference type="Proteomes" id="UP000655868">
    <property type="component" value="Unassembled WGS sequence"/>
</dbReference>
<feature type="transmembrane region" description="Helical" evidence="8">
    <location>
        <begin position="130"/>
        <end position="150"/>
    </location>
</feature>
<evidence type="ECO:0000256" key="4">
    <source>
        <dbReference type="ARBA" id="ARBA00022475"/>
    </source>
</evidence>
<gene>
    <name evidence="9" type="ORF">JGU71_23210</name>
</gene>
<feature type="transmembrane region" description="Helical" evidence="8">
    <location>
        <begin position="287"/>
        <end position="305"/>
    </location>
</feature>
<dbReference type="Gene3D" id="1.10.3470.10">
    <property type="entry name" value="ABC transporter involved in vitamin B12 uptake, BtuC"/>
    <property type="match status" value="1"/>
</dbReference>
<organism evidence="9 10">
    <name type="scientific">Antrihabitans stalagmiti</name>
    <dbReference type="NCBI Taxonomy" id="2799499"/>
    <lineage>
        <taxon>Bacteria</taxon>
        <taxon>Bacillati</taxon>
        <taxon>Actinomycetota</taxon>
        <taxon>Actinomycetes</taxon>
        <taxon>Mycobacteriales</taxon>
        <taxon>Nocardiaceae</taxon>
        <taxon>Antrihabitans</taxon>
    </lineage>
</organism>